<evidence type="ECO:0000256" key="1">
    <source>
        <dbReference type="SAM" id="MobiDB-lite"/>
    </source>
</evidence>
<accession>A0ABP4YVI3</accession>
<feature type="region of interest" description="Disordered" evidence="1">
    <location>
        <begin position="1"/>
        <end position="25"/>
    </location>
</feature>
<dbReference type="EMBL" id="BAAALT010000215">
    <property type="protein sequence ID" value="GAA1825149.1"/>
    <property type="molecule type" value="Genomic_DNA"/>
</dbReference>
<comment type="caution">
    <text evidence="2">The sequence shown here is derived from an EMBL/GenBank/DDBJ whole genome shotgun (WGS) entry which is preliminary data.</text>
</comment>
<proteinExistence type="predicted"/>
<gene>
    <name evidence="2" type="ORF">GCM10009682_51560</name>
</gene>
<reference evidence="3" key="1">
    <citation type="journal article" date="2019" name="Int. J. Syst. Evol. Microbiol.">
        <title>The Global Catalogue of Microorganisms (GCM) 10K type strain sequencing project: providing services to taxonomists for standard genome sequencing and annotation.</title>
        <authorList>
            <consortium name="The Broad Institute Genomics Platform"/>
            <consortium name="The Broad Institute Genome Sequencing Center for Infectious Disease"/>
            <person name="Wu L."/>
            <person name="Ma J."/>
        </authorList>
    </citation>
    <scope>NUCLEOTIDE SEQUENCE [LARGE SCALE GENOMIC DNA]</scope>
    <source>
        <strain evidence="3">JCM 13250</strain>
    </source>
</reference>
<keyword evidence="3" id="KW-1185">Reference proteome</keyword>
<evidence type="ECO:0000313" key="3">
    <source>
        <dbReference type="Proteomes" id="UP001500218"/>
    </source>
</evidence>
<protein>
    <submittedName>
        <fullName evidence="2">Uncharacterized protein</fullName>
    </submittedName>
</protein>
<name>A0ABP4YVI3_9ACTN</name>
<sequence>MTRVPLAVAELGTSTQRPDWTPTIDPAPPAGGLLVAGPEVGTEPEVGAALVGIAGAALRALRTAV</sequence>
<evidence type="ECO:0000313" key="2">
    <source>
        <dbReference type="EMBL" id="GAA1825149.1"/>
    </source>
</evidence>
<dbReference type="Proteomes" id="UP001500218">
    <property type="component" value="Unassembled WGS sequence"/>
</dbReference>
<organism evidence="2 3">
    <name type="scientific">Luedemannella flava</name>
    <dbReference type="NCBI Taxonomy" id="349316"/>
    <lineage>
        <taxon>Bacteria</taxon>
        <taxon>Bacillati</taxon>
        <taxon>Actinomycetota</taxon>
        <taxon>Actinomycetes</taxon>
        <taxon>Micromonosporales</taxon>
        <taxon>Micromonosporaceae</taxon>
        <taxon>Luedemannella</taxon>
    </lineage>
</organism>